<gene>
    <name evidence="2" type="ORF">SCHPADRAFT_996026</name>
</gene>
<feature type="compositionally biased region" description="Polar residues" evidence="1">
    <location>
        <begin position="72"/>
        <end position="82"/>
    </location>
</feature>
<evidence type="ECO:0000256" key="1">
    <source>
        <dbReference type="SAM" id="MobiDB-lite"/>
    </source>
</evidence>
<feature type="region of interest" description="Disordered" evidence="1">
    <location>
        <begin position="273"/>
        <end position="419"/>
    </location>
</feature>
<feature type="region of interest" description="Disordered" evidence="1">
    <location>
        <begin position="481"/>
        <end position="501"/>
    </location>
</feature>
<dbReference type="EMBL" id="KQ085933">
    <property type="protein sequence ID" value="KLO15177.1"/>
    <property type="molecule type" value="Genomic_DNA"/>
</dbReference>
<feature type="compositionally biased region" description="Polar residues" evidence="1">
    <location>
        <begin position="320"/>
        <end position="332"/>
    </location>
</feature>
<dbReference type="AlphaFoldDB" id="A0A0H2RUA8"/>
<dbReference type="STRING" id="27342.A0A0H2RUA8"/>
<evidence type="ECO:0000313" key="3">
    <source>
        <dbReference type="Proteomes" id="UP000053477"/>
    </source>
</evidence>
<feature type="compositionally biased region" description="Low complexity" evidence="1">
    <location>
        <begin position="8"/>
        <end position="28"/>
    </location>
</feature>
<sequence>MMDRRSDTTTLSPTPFSPFSPAHSTHSFASGSDAGTSDEPADLGEFTSVFRALNELHLGSAPTVAHRIAASRTDSQNQALGTPSSSLLVSPSDDDERDLIDFNDYVDEGDSVWNNNEVSEYLGFGDALEEFSRAGPSSYPQRRRSHSLSAHRELYPTHSEDLLASDSEDVEVNISVSPARSYSRSQSPPGNPVIPTRMPATSILDNLDSINQPSLGLLDEALGFLQAEREKFAAQREAGIRIPVSAISASNSTYSYGMSSSLPLSRSLSQKDVDSTFQSQASTSESRSSAWRHVIEPRRKRRRKRGGKNGGASANGNGTGVNSVVMSASGSGQEVDGEAETNGSLAPTSDALDAGSSSGPEAEFSYARGGKSMPATPPRASRRAGKGTKGKQPALAVSIPNTAQGHKLSHSRSTPSLRPGPVNFMSAPAVQTASGASVVASTDPRVLRLRALATKLRMFFIDDAEALSAVLKGPGLSQARKVNGDADDDGDLLIDPRGRPPEEDDPIVHVFIDHSNILIGFLNYIRRFPSRRHLTSTSSPGGSQSRGHASWHMSHAALALILERGRSVSRRVLVTSSPLYQPMESAERLGYEVRVYARVPDTGDGADRLAKAERLGGGRFGRINGDLGVEGRRARRRAQAPMMTHARKISTGESADSDPGSANAPKDAKEKGHSRASSLNAIQAQAGVNGVASRGLAVSTAAGTSPQRIRYREQGVDELLQLKLLQAVSSVDTPHPPPKSTIVLATGDGNVGQFNEEGFRGCVRTALKRGWRVELYAWENGMSRSWLSEFGSGMSSSPEDGGGPYGDRFKIIGLERFAQDLLELPS</sequence>
<evidence type="ECO:0000313" key="2">
    <source>
        <dbReference type="EMBL" id="KLO15177.1"/>
    </source>
</evidence>
<accession>A0A0H2RUA8</accession>
<keyword evidence="3" id="KW-1185">Reference proteome</keyword>
<feature type="compositionally biased region" description="Basic residues" evidence="1">
    <location>
        <begin position="380"/>
        <end position="389"/>
    </location>
</feature>
<protein>
    <recommendedName>
        <fullName evidence="4">NYN domain-containing protein</fullName>
    </recommendedName>
</protein>
<dbReference type="Proteomes" id="UP000053477">
    <property type="component" value="Unassembled WGS sequence"/>
</dbReference>
<dbReference type="InParanoid" id="A0A0H2RUA8"/>
<reference evidence="2 3" key="1">
    <citation type="submission" date="2015-04" db="EMBL/GenBank/DDBJ databases">
        <title>Complete genome sequence of Schizopora paradoxa KUC8140, a cosmopolitan wood degrader in East Asia.</title>
        <authorList>
            <consortium name="DOE Joint Genome Institute"/>
            <person name="Min B."/>
            <person name="Park H."/>
            <person name="Jang Y."/>
            <person name="Kim J.-J."/>
            <person name="Kim K.H."/>
            <person name="Pangilinan J."/>
            <person name="Lipzen A."/>
            <person name="Riley R."/>
            <person name="Grigoriev I.V."/>
            <person name="Spatafora J.W."/>
            <person name="Choi I.-G."/>
        </authorList>
    </citation>
    <scope>NUCLEOTIDE SEQUENCE [LARGE SCALE GENOMIC DNA]</scope>
    <source>
        <strain evidence="2 3">KUC8140</strain>
    </source>
</reference>
<evidence type="ECO:0008006" key="4">
    <source>
        <dbReference type="Google" id="ProtNLM"/>
    </source>
</evidence>
<proteinExistence type="predicted"/>
<dbReference type="CDD" id="cd18724">
    <property type="entry name" value="PIN_LabA-like"/>
    <property type="match status" value="1"/>
</dbReference>
<organism evidence="2 3">
    <name type="scientific">Schizopora paradoxa</name>
    <dbReference type="NCBI Taxonomy" id="27342"/>
    <lineage>
        <taxon>Eukaryota</taxon>
        <taxon>Fungi</taxon>
        <taxon>Dikarya</taxon>
        <taxon>Basidiomycota</taxon>
        <taxon>Agaricomycotina</taxon>
        <taxon>Agaricomycetes</taxon>
        <taxon>Hymenochaetales</taxon>
        <taxon>Schizoporaceae</taxon>
        <taxon>Schizopora</taxon>
    </lineage>
</organism>
<feature type="region of interest" description="Disordered" evidence="1">
    <location>
        <begin position="72"/>
        <end position="93"/>
    </location>
</feature>
<feature type="region of interest" description="Disordered" evidence="1">
    <location>
        <begin position="1"/>
        <end position="40"/>
    </location>
</feature>
<feature type="region of interest" description="Disordered" evidence="1">
    <location>
        <begin position="631"/>
        <end position="677"/>
    </location>
</feature>
<dbReference type="OrthoDB" id="5590473at2759"/>
<name>A0A0H2RUA8_9AGAM</name>
<feature type="compositionally biased region" description="Basic residues" evidence="1">
    <location>
        <begin position="298"/>
        <end position="307"/>
    </location>
</feature>
<feature type="compositionally biased region" description="Low complexity" evidence="1">
    <location>
        <begin position="278"/>
        <end position="289"/>
    </location>
</feature>